<reference evidence="15 16" key="1">
    <citation type="journal article" date="2002" name="J. Virol.">
        <title>Lack of canonical E6 and E7 open reading frames in bird papillomaviruses: Fringilla coelebs papillomavirus and Psittacus erithacus timneh papillomavirus.</title>
        <authorList>
            <person name="Terai M."/>
            <person name="DeSalle R."/>
            <person name="Burk R.D."/>
        </authorList>
    </citation>
    <scope>NUCLEOTIDE SEQUENCE [LARGE SCALE GENOMIC DNA]</scope>
    <source>
        <strain evidence="16">Isolate Chaffinch/Netherlands/Dutch</strain>
    </source>
</reference>
<organismHost>
    <name type="scientific">Fringilla coelebs</name>
    <name type="common">chaffinch</name>
    <dbReference type="NCBI Taxonomy" id="37598"/>
</organismHost>
<keyword evidence="12" id="KW-0238">DNA-binding</keyword>
<evidence type="ECO:0000256" key="3">
    <source>
        <dbReference type="ARBA" id="ARBA00022561"/>
    </source>
</evidence>
<dbReference type="GeneID" id="951232"/>
<evidence type="ECO:0000256" key="6">
    <source>
        <dbReference type="ARBA" id="ARBA00022812"/>
    </source>
</evidence>
<evidence type="ECO:0000256" key="8">
    <source>
        <dbReference type="ARBA" id="ARBA00022921"/>
    </source>
</evidence>
<evidence type="ECO:0000313" key="16">
    <source>
        <dbReference type="Proteomes" id="UP000008786"/>
    </source>
</evidence>
<keyword evidence="13" id="KW-1015">Disulfide bond</keyword>
<evidence type="ECO:0000256" key="13">
    <source>
        <dbReference type="ARBA" id="ARBA00023157"/>
    </source>
</evidence>
<keyword evidence="5" id="KW-0945">Host-virus interaction</keyword>
<sequence>MTGNRRYLISLPRQGVIRRVRRTVPVFGRIWTLRPPTSAVIAARRRRRAAEGDLWRDCLAGRNCPVDIYNKYTQNTIADNILKYGSQGVYFGGLSIGTGSGSGSANRGTGLGSGVTVPIPRERPFRLPGSSLPVTVDVSANPPRALPEIPSNTFVNPAFEGSIVSSSGSGSVLVTDVEPVPELYRPLDQGEIFYPGREPPIQLEEYGRRGDVFVASEAEPKQPVPGTHNAPPQGTPFEEIELQMFPYSTRAEADELWVGSDVQFEEWVGMQDVPRTSTPGRETVNAFENPAYEEDIDEMFQEGLRDLGAGLDEVEEVGPSVFTSGEAGVTRSQRVRVLGMTLRSGARIPRILNVIGSLSGISALEPPPIELRVFSAEGTGDVFVAADTGFNGTQPWDLQGGIDTDDIEFEDIDLSDPFPEMEIEDDDTEAVHVGLVNGLQHTPMVVPIKDGHHILTAVRPVPVSPPITPLPPFPSGVDINVTDPSLYWLRWWLRRRRRRGYLLFR</sequence>
<dbReference type="InterPro" id="IPR000784">
    <property type="entry name" value="Late_L2"/>
</dbReference>
<keyword evidence="10" id="KW-1039">Host endosome</keyword>
<evidence type="ECO:0000256" key="7">
    <source>
        <dbReference type="ARBA" id="ARBA00022844"/>
    </source>
</evidence>
<evidence type="ECO:0000256" key="10">
    <source>
        <dbReference type="ARBA" id="ARBA00023046"/>
    </source>
</evidence>
<keyword evidence="9" id="KW-1177">Microtubular inwards viral transport</keyword>
<protein>
    <submittedName>
        <fullName evidence="15">Putative minor capsid protein L2</fullName>
    </submittedName>
</protein>
<dbReference type="GO" id="GO:0075521">
    <property type="term" value="P:microtubule-dependent intracellular transport of viral material towards nucleus"/>
    <property type="evidence" value="ECO:0007669"/>
    <property type="project" value="UniProtKB-KW"/>
</dbReference>
<evidence type="ECO:0000256" key="5">
    <source>
        <dbReference type="ARBA" id="ARBA00022581"/>
    </source>
</evidence>
<keyword evidence="11" id="KW-1176">Cytoplasmic inwards viral transport</keyword>
<evidence type="ECO:0000256" key="4">
    <source>
        <dbReference type="ARBA" id="ARBA00022562"/>
    </source>
</evidence>
<dbReference type="GO" id="GO:0046718">
    <property type="term" value="P:symbiont entry into host cell"/>
    <property type="evidence" value="ECO:0007669"/>
    <property type="project" value="UniProtKB-KW"/>
</dbReference>
<gene>
    <name evidence="15" type="primary">L2</name>
</gene>
<dbReference type="GO" id="GO:0003677">
    <property type="term" value="F:DNA binding"/>
    <property type="evidence" value="ECO:0007669"/>
    <property type="project" value="UniProtKB-KW"/>
</dbReference>
<dbReference type="GO" id="GO:0075732">
    <property type="term" value="P:viral penetration into host nucleus"/>
    <property type="evidence" value="ECO:0007669"/>
    <property type="project" value="UniProtKB-KW"/>
</dbReference>
<accession>Q8JNA3</accession>
<keyword evidence="14" id="KW-1160">Virus entry into host cell</keyword>
<evidence type="ECO:0000256" key="2">
    <source>
        <dbReference type="ARBA" id="ARBA00022553"/>
    </source>
</evidence>
<evidence type="ECO:0000256" key="1">
    <source>
        <dbReference type="ARBA" id="ARBA00022524"/>
    </source>
</evidence>
<keyword evidence="6" id="KW-1040">Host Golgi apparatus</keyword>
<dbReference type="RefSeq" id="NP_663766.1">
    <property type="nucleotide sequence ID" value="NC_004068.1"/>
</dbReference>
<dbReference type="KEGG" id="vg:951232"/>
<keyword evidence="1" id="KW-1163">Viral penetration into host nucleus</keyword>
<dbReference type="GO" id="GO:0043657">
    <property type="term" value="C:host cell"/>
    <property type="evidence" value="ECO:0007669"/>
    <property type="project" value="GOC"/>
</dbReference>
<keyword evidence="4" id="KW-1048">Host nucleus</keyword>
<keyword evidence="8" id="KW-0426">Late protein</keyword>
<proteinExistence type="predicted"/>
<keyword evidence="16" id="KW-1185">Reference proteome</keyword>
<evidence type="ECO:0000256" key="12">
    <source>
        <dbReference type="ARBA" id="ARBA00023125"/>
    </source>
</evidence>
<evidence type="ECO:0000256" key="11">
    <source>
        <dbReference type="ARBA" id="ARBA00023120"/>
    </source>
</evidence>
<dbReference type="GO" id="GO:0019028">
    <property type="term" value="C:viral capsid"/>
    <property type="evidence" value="ECO:0007669"/>
    <property type="project" value="UniProtKB-KW"/>
</dbReference>
<name>Q8JNA3_FCPVN</name>
<dbReference type="GO" id="GO:0005198">
    <property type="term" value="F:structural molecule activity"/>
    <property type="evidence" value="ECO:0007669"/>
    <property type="project" value="InterPro"/>
</dbReference>
<organism evidence="15 16">
    <name type="scientific">Fringilla coelebs papillomavirus (isolate Chaffinch/Netherlands/Dutch)</name>
    <name type="common">FcPV</name>
    <dbReference type="NCBI Taxonomy" id="654914"/>
    <lineage>
        <taxon>Viruses</taxon>
        <taxon>Monodnaviria</taxon>
        <taxon>Shotokuvirae</taxon>
        <taxon>Cossaviricota</taxon>
        <taxon>Papovaviricetes</taxon>
        <taxon>Zurhausenvirales</taxon>
        <taxon>Papillomaviridae</taxon>
        <taxon>Firstpapillomavirinae</taxon>
        <taxon>Etapapillomavirus</taxon>
        <taxon>Fringilla coelebs papillomavirus</taxon>
    </lineage>
</organism>
<keyword evidence="7" id="KW-0946">Virion</keyword>
<dbReference type="EMBL" id="AY057109">
    <property type="protein sequence ID" value="AAL14230.1"/>
    <property type="molecule type" value="Genomic_DNA"/>
</dbReference>
<evidence type="ECO:0000256" key="14">
    <source>
        <dbReference type="ARBA" id="ARBA00023296"/>
    </source>
</evidence>
<evidence type="ECO:0000256" key="9">
    <source>
        <dbReference type="ARBA" id="ARBA00022952"/>
    </source>
</evidence>
<keyword evidence="3" id="KW-0167">Capsid protein</keyword>
<dbReference type="Pfam" id="PF00513">
    <property type="entry name" value="Late_protein_L2"/>
    <property type="match status" value="2"/>
</dbReference>
<evidence type="ECO:0000313" key="15">
    <source>
        <dbReference type="EMBL" id="AAL14230.1"/>
    </source>
</evidence>
<dbReference type="Proteomes" id="UP000008786">
    <property type="component" value="Segment"/>
</dbReference>
<keyword evidence="2" id="KW-0597">Phosphoprotein</keyword>